<gene>
    <name evidence="1" type="ORF">HPC62_14035</name>
</gene>
<evidence type="ECO:0000313" key="2">
    <source>
        <dbReference type="Proteomes" id="UP000505210"/>
    </source>
</evidence>
<name>A0A6M8BLL1_9CYAN</name>
<dbReference type="AlphaFoldDB" id="A0A6M8BLL1"/>
<dbReference type="KEGG" id="theu:HPC62_14035"/>
<organism evidence="1 2">
    <name type="scientific">Thermoleptolyngbya sichuanensis A183</name>
    <dbReference type="NCBI Taxonomy" id="2737172"/>
    <lineage>
        <taxon>Bacteria</taxon>
        <taxon>Bacillati</taxon>
        <taxon>Cyanobacteriota</taxon>
        <taxon>Cyanophyceae</taxon>
        <taxon>Oculatellales</taxon>
        <taxon>Oculatellaceae</taxon>
        <taxon>Thermoleptolyngbya</taxon>
        <taxon>Thermoleptolyngbya sichuanensis</taxon>
    </lineage>
</organism>
<protein>
    <submittedName>
        <fullName evidence="1">Uncharacterized protein</fullName>
    </submittedName>
</protein>
<dbReference type="Proteomes" id="UP000505210">
    <property type="component" value="Chromosome"/>
</dbReference>
<dbReference type="EMBL" id="CP053661">
    <property type="protein sequence ID" value="QKD83165.1"/>
    <property type="molecule type" value="Genomic_DNA"/>
</dbReference>
<keyword evidence="2" id="KW-1185">Reference proteome</keyword>
<evidence type="ECO:0000313" key="1">
    <source>
        <dbReference type="EMBL" id="QKD83165.1"/>
    </source>
</evidence>
<accession>A0A6M8BLL1</accession>
<reference evidence="1 2" key="1">
    <citation type="submission" date="2020-05" db="EMBL/GenBank/DDBJ databases">
        <title>Complete genome sequence of of a novel Thermoleptolyngbya strain isolated from hot springs of Ganzi, Sichuan China.</title>
        <authorList>
            <person name="Tang J."/>
            <person name="Daroch M."/>
            <person name="Li L."/>
            <person name="Waleron K."/>
            <person name="Waleron M."/>
            <person name="Waleron M."/>
        </authorList>
    </citation>
    <scope>NUCLEOTIDE SEQUENCE [LARGE SCALE GENOMIC DNA]</scope>
    <source>
        <strain evidence="1 2">PKUAC-SCTA183</strain>
    </source>
</reference>
<dbReference type="RefSeq" id="WP_172356651.1">
    <property type="nucleotide sequence ID" value="NZ_CP053661.1"/>
</dbReference>
<dbReference type="NCBIfam" id="NF038167">
    <property type="entry name" value="cyan_ocin_like"/>
    <property type="match status" value="1"/>
</dbReference>
<dbReference type="InterPro" id="IPR049891">
    <property type="entry name" value="CTB"/>
</dbReference>
<proteinExistence type="predicted"/>
<sequence length="96" mass="10187">MESMQTERFTATYIEEIPPSDLAMTELSEADLDECAGGLSLGDFSSLMDGSSSFFGQERLSLGQATFAGPNGSGTISTLDFERTISGANRFTSLGK</sequence>